<dbReference type="Proteomes" id="UP000557392">
    <property type="component" value="Unassembled WGS sequence"/>
</dbReference>
<dbReference type="GO" id="GO:0004519">
    <property type="term" value="F:endonuclease activity"/>
    <property type="evidence" value="ECO:0007669"/>
    <property type="project" value="UniProtKB-KW"/>
</dbReference>
<organism evidence="1 2">
    <name type="scientific">Sphingomonas kyeonggiensis</name>
    <dbReference type="NCBI Taxonomy" id="1268553"/>
    <lineage>
        <taxon>Bacteria</taxon>
        <taxon>Pseudomonadati</taxon>
        <taxon>Pseudomonadota</taxon>
        <taxon>Alphaproteobacteria</taxon>
        <taxon>Sphingomonadales</taxon>
        <taxon>Sphingomonadaceae</taxon>
        <taxon>Sphingomonas</taxon>
    </lineage>
</organism>
<keyword evidence="1" id="KW-0378">Hydrolase</keyword>
<dbReference type="AlphaFoldDB" id="A0A7W6JRX5"/>
<gene>
    <name evidence="1" type="ORF">GGR46_002038</name>
</gene>
<protein>
    <submittedName>
        <fullName evidence="1">Putative flap endonuclease-1-like 5' DNA nuclease</fullName>
    </submittedName>
</protein>
<keyword evidence="2" id="KW-1185">Reference proteome</keyword>
<evidence type="ECO:0000313" key="2">
    <source>
        <dbReference type="Proteomes" id="UP000557392"/>
    </source>
</evidence>
<proteinExistence type="predicted"/>
<evidence type="ECO:0000313" key="1">
    <source>
        <dbReference type="EMBL" id="MBB4098474.1"/>
    </source>
</evidence>
<dbReference type="RefSeq" id="WP_183997307.1">
    <property type="nucleotide sequence ID" value="NZ_JACIEH010000002.1"/>
</dbReference>
<accession>A0A7W6JRX5</accession>
<dbReference type="EMBL" id="JACIEH010000002">
    <property type="protein sequence ID" value="MBB4098474.1"/>
    <property type="molecule type" value="Genomic_DNA"/>
</dbReference>
<sequence>MALPFETATQFAALGLTLVAGWFLGLASRSGGAKWRERYQDEELAHARTRDEAEERIRTLQAEVKTLRSQVPASAAPVADDKPGAAWRGWFGWGRDNLVRIKGIDEARARRLNELGIKTYREIEKMAPADETALEQRLELPAGTIAEQGWREQAALLAAGNETEHAAKFGQG</sequence>
<name>A0A7W6JRX5_9SPHN</name>
<dbReference type="Gene3D" id="1.10.150.20">
    <property type="entry name" value="5' to 3' exonuclease, C-terminal subdomain"/>
    <property type="match status" value="1"/>
</dbReference>
<reference evidence="1 2" key="1">
    <citation type="submission" date="2020-08" db="EMBL/GenBank/DDBJ databases">
        <title>Genomic Encyclopedia of Type Strains, Phase IV (KMG-IV): sequencing the most valuable type-strain genomes for metagenomic binning, comparative biology and taxonomic classification.</title>
        <authorList>
            <person name="Goeker M."/>
        </authorList>
    </citation>
    <scope>NUCLEOTIDE SEQUENCE [LARGE SCALE GENOMIC DNA]</scope>
    <source>
        <strain evidence="1 2">DSM 101806</strain>
    </source>
</reference>
<keyword evidence="1" id="KW-0540">Nuclease</keyword>
<keyword evidence="1" id="KW-0255">Endonuclease</keyword>
<comment type="caution">
    <text evidence="1">The sequence shown here is derived from an EMBL/GenBank/DDBJ whole genome shotgun (WGS) entry which is preliminary data.</text>
</comment>